<feature type="coiled-coil region" evidence="1">
    <location>
        <begin position="677"/>
        <end position="753"/>
    </location>
</feature>
<dbReference type="STRING" id="1036808.A0A0C3AZ70"/>
<feature type="coiled-coil region" evidence="1">
    <location>
        <begin position="1162"/>
        <end position="1196"/>
    </location>
</feature>
<feature type="coiled-coil region" evidence="1">
    <location>
        <begin position="509"/>
        <end position="638"/>
    </location>
</feature>
<accession>A0A0C3AZ70</accession>
<reference evidence="4" key="2">
    <citation type="submission" date="2015-01" db="EMBL/GenBank/DDBJ databases">
        <title>Evolutionary Origins and Diversification of the Mycorrhizal Mutualists.</title>
        <authorList>
            <consortium name="DOE Joint Genome Institute"/>
            <consortium name="Mycorrhizal Genomics Consortium"/>
            <person name="Kohler A."/>
            <person name="Kuo A."/>
            <person name="Nagy L.G."/>
            <person name="Floudas D."/>
            <person name="Copeland A."/>
            <person name="Barry K.W."/>
            <person name="Cichocki N."/>
            <person name="Veneault-Fourrey C."/>
            <person name="LaButti K."/>
            <person name="Lindquist E.A."/>
            <person name="Lipzen A."/>
            <person name="Lundell T."/>
            <person name="Morin E."/>
            <person name="Murat C."/>
            <person name="Riley R."/>
            <person name="Ohm R."/>
            <person name="Sun H."/>
            <person name="Tunlid A."/>
            <person name="Henrissat B."/>
            <person name="Grigoriev I.V."/>
            <person name="Hibbett D.S."/>
            <person name="Martin F."/>
        </authorList>
    </citation>
    <scope>NUCLEOTIDE SEQUENCE [LARGE SCALE GENOMIC DNA]</scope>
    <source>
        <strain evidence="4">Foug A</strain>
    </source>
</reference>
<feature type="coiled-coil region" evidence="1">
    <location>
        <begin position="1041"/>
        <end position="1093"/>
    </location>
</feature>
<gene>
    <name evidence="3" type="ORF">SCLCIDRAFT_12823</name>
</gene>
<feature type="region of interest" description="Disordered" evidence="2">
    <location>
        <begin position="369"/>
        <end position="389"/>
    </location>
</feature>
<dbReference type="HOGENOM" id="CLU_004580_0_0_1"/>
<protein>
    <submittedName>
        <fullName evidence="3">Uncharacterized protein</fullName>
    </submittedName>
</protein>
<dbReference type="PANTHER" id="PTHR43941">
    <property type="entry name" value="STRUCTURAL MAINTENANCE OF CHROMOSOMES PROTEIN 2"/>
    <property type="match status" value="1"/>
</dbReference>
<feature type="region of interest" description="Disordered" evidence="2">
    <location>
        <begin position="152"/>
        <end position="172"/>
    </location>
</feature>
<keyword evidence="4" id="KW-1185">Reference proteome</keyword>
<sequence>MSLSDLGKNDISAEVQGFKDRLASQDAENAALRNLLMKREAELNEIKLSLNETVYKLSKEADRALQLEGDLTSRDAQLKRERVSRENAESALACTQEKLKLQERTTKELEATLDTLSQHSQASNAERRNIEGEKHILETRVRELQRLVQQHEAQTTFSNHPRRTARPRSSSVTNFSVPALEQELGDSRAKLALKEQDLRIVQDKLACAQNELVRAENMRISAEKTSQERMSVLLATLEDKEDEIESLKKGGGNGDAEERESALLQRIEEDEAKIAMLERMVKETRADSTSQDAHNKLQSLFKAQSEMLLRCEELRAQLLGERDGLRTEQDTLRQEISKGNEILQATQLRLQDSEAKRLKLQAELETLHKESMHAGPVSGTGETSSTHLDESTLASYVETLLQAVDRLRNERNELKRALEFSEIEYRITTDGYQSQIASLSKRPPERQTEMSAVSSLSHSHWDREARTGRLVACATVFSIVIGNLQGNLELSQRRLSTVLSEKSSLHSSLLSLQQLIERQKQTIENAQQERDTIRSRLDILSAELSASEEQRNQSLLLVAGLEAKVQSLVESRAEAEREAHENLVVAQERLAALNKSCEEVESERNSLTLQVTNMQIDLSRVQEELVDVQDRYNALRAQQLNSISSTDVTRDLKGHIQDLEFRILHRTEQIGLHQHDIRRLETNMRLQEERIAEMTSELEVLAAEKEAMVEDCAEARESRDRALERSEAAEEEVEKLEEQIDHIKRDHEAQLTRMASEVERLTSHCHQTSSVAESTTTQLSTMEAVKVELETELQSLRCDYQVLGSRSSTLLAQLNALQAEVATQDVGTRHAIVALAVMHRAWRDSSHRLQVVSNSKASLQAQVATLSEELLSRSQKASDTHEEIQSLRKELADLAAESAVIAMAKAGNQGEISKLHSEVADLQLRLEETAHELSRARVVLQDQNMALEEYAGVKQELEQLQHRLRDADALHESLNSMAEELAEARRSVEEGRARHASVESQLAAQIESMSERLRDEGRFQDVIQEERMEHEKACGLLRKDLEDARAQLQSSQQHCADLTRHNEDVLKEFDLVKRDLVRKLASTEERLKALHGEHQTAIATLEDRYRRESDLLASNLEDRICELDSLKLQLEVENDFRKRAEETFEEDIRNHESRHARSVATENEHRQVIARTQQQLNEAKSELLALQDERNGLQEQTTGLGADVQRLHSLTRHLESRIRESESNCVTLQNAFEECRLNLAQSEKAGKAAELSLTLQATQQEKVVAALRREIASLQSAPDLHTALTELEERNREMDELLRSKCVEIEGYDDQILETLKANKKLTTKVETLTRKVQTLQTKLASAKGQPLMSPQTSSSVSVPQGDVVLSPSHLRETSGMAAVLTPKSASLPHERNAVLSPVISEGKSEPPEVTSVSAGMKRRAPDDDERDSVPPEGYYPSDLHVRNATPRLRRTLHAKQTGFTPVRNSTQVIASCQISPSRRPTTAILSSHKITDVTNSPRTPSHGEAQAGKKRSWLGRVRSGFASQNTSTSTKPWTPHSTEYIP</sequence>
<evidence type="ECO:0000313" key="4">
    <source>
        <dbReference type="Proteomes" id="UP000053989"/>
    </source>
</evidence>
<organism evidence="3 4">
    <name type="scientific">Scleroderma citrinum Foug A</name>
    <dbReference type="NCBI Taxonomy" id="1036808"/>
    <lineage>
        <taxon>Eukaryota</taxon>
        <taxon>Fungi</taxon>
        <taxon>Dikarya</taxon>
        <taxon>Basidiomycota</taxon>
        <taxon>Agaricomycotina</taxon>
        <taxon>Agaricomycetes</taxon>
        <taxon>Agaricomycetidae</taxon>
        <taxon>Boletales</taxon>
        <taxon>Sclerodermatineae</taxon>
        <taxon>Sclerodermataceae</taxon>
        <taxon>Scleroderma</taxon>
    </lineage>
</organism>
<dbReference type="EMBL" id="KN822005">
    <property type="protein sequence ID" value="KIM70292.1"/>
    <property type="molecule type" value="Genomic_DNA"/>
</dbReference>
<name>A0A0C3AZ70_9AGAM</name>
<keyword evidence="1" id="KW-0175">Coiled coil</keyword>
<feature type="region of interest" description="Disordered" evidence="2">
    <location>
        <begin position="1493"/>
        <end position="1543"/>
    </location>
</feature>
<dbReference type="GO" id="GO:0000793">
    <property type="term" value="C:condensed chromosome"/>
    <property type="evidence" value="ECO:0007669"/>
    <property type="project" value="TreeGrafter"/>
</dbReference>
<feature type="region of interest" description="Disordered" evidence="2">
    <location>
        <begin position="1399"/>
        <end position="1445"/>
    </location>
</feature>
<dbReference type="InParanoid" id="A0A0C3AZ70"/>
<reference evidence="3 4" key="1">
    <citation type="submission" date="2014-04" db="EMBL/GenBank/DDBJ databases">
        <authorList>
            <consortium name="DOE Joint Genome Institute"/>
            <person name="Kuo A."/>
            <person name="Kohler A."/>
            <person name="Nagy L.G."/>
            <person name="Floudas D."/>
            <person name="Copeland A."/>
            <person name="Barry K.W."/>
            <person name="Cichocki N."/>
            <person name="Veneault-Fourrey C."/>
            <person name="LaButti K."/>
            <person name="Lindquist E.A."/>
            <person name="Lipzen A."/>
            <person name="Lundell T."/>
            <person name="Morin E."/>
            <person name="Murat C."/>
            <person name="Sun H."/>
            <person name="Tunlid A."/>
            <person name="Henrissat B."/>
            <person name="Grigoriev I.V."/>
            <person name="Hibbett D.S."/>
            <person name="Martin F."/>
            <person name="Nordberg H.P."/>
            <person name="Cantor M.N."/>
            <person name="Hua S.X."/>
        </authorList>
    </citation>
    <scope>NUCLEOTIDE SEQUENCE [LARGE SCALE GENOMIC DNA]</scope>
    <source>
        <strain evidence="3 4">Foug A</strain>
    </source>
</reference>
<feature type="coiled-coil region" evidence="1">
    <location>
        <begin position="849"/>
        <end position="994"/>
    </location>
</feature>
<feature type="coiled-coil region" evidence="1">
    <location>
        <begin position="397"/>
        <end position="424"/>
    </location>
</feature>
<evidence type="ECO:0000256" key="1">
    <source>
        <dbReference type="SAM" id="Coils"/>
    </source>
</evidence>
<dbReference type="GO" id="GO:0000785">
    <property type="term" value="C:chromatin"/>
    <property type="evidence" value="ECO:0007669"/>
    <property type="project" value="TreeGrafter"/>
</dbReference>
<dbReference type="GO" id="GO:0000796">
    <property type="term" value="C:condensin complex"/>
    <property type="evidence" value="ECO:0007669"/>
    <property type="project" value="TreeGrafter"/>
</dbReference>
<feature type="compositionally biased region" description="Polar residues" evidence="2">
    <location>
        <begin position="1522"/>
        <end position="1543"/>
    </location>
</feature>
<evidence type="ECO:0000256" key="2">
    <source>
        <dbReference type="SAM" id="MobiDB-lite"/>
    </source>
</evidence>
<dbReference type="OrthoDB" id="10255344at2759"/>
<feature type="coiled-coil region" evidence="1">
    <location>
        <begin position="191"/>
        <end position="287"/>
    </location>
</feature>
<dbReference type="Proteomes" id="UP000053989">
    <property type="component" value="Unassembled WGS sequence"/>
</dbReference>
<dbReference type="GO" id="GO:0007076">
    <property type="term" value="P:mitotic chromosome condensation"/>
    <property type="evidence" value="ECO:0007669"/>
    <property type="project" value="TreeGrafter"/>
</dbReference>
<evidence type="ECO:0000313" key="3">
    <source>
        <dbReference type="EMBL" id="KIM70292.1"/>
    </source>
</evidence>
<proteinExistence type="predicted"/>
<dbReference type="PANTHER" id="PTHR43941:SF1">
    <property type="entry name" value="STRUCTURAL MAINTENANCE OF CHROMOSOMES PROTEIN 2"/>
    <property type="match status" value="1"/>
</dbReference>
<dbReference type="GO" id="GO:0003682">
    <property type="term" value="F:chromatin binding"/>
    <property type="evidence" value="ECO:0007669"/>
    <property type="project" value="TreeGrafter"/>
</dbReference>
<feature type="coiled-coil region" evidence="1">
    <location>
        <begin position="1257"/>
        <end position="1346"/>
    </location>
</feature>